<evidence type="ECO:0000256" key="4">
    <source>
        <dbReference type="ARBA" id="ARBA00022722"/>
    </source>
</evidence>
<dbReference type="InterPro" id="IPR000477">
    <property type="entry name" value="RT_dom"/>
</dbReference>
<feature type="domain" description="Reverse transcriptase" evidence="8">
    <location>
        <begin position="87"/>
        <end position="143"/>
    </location>
</feature>
<dbReference type="SUPFAM" id="SSF56672">
    <property type="entry name" value="DNA/RNA polymerases"/>
    <property type="match status" value="1"/>
</dbReference>
<evidence type="ECO:0000256" key="7">
    <source>
        <dbReference type="ARBA" id="ARBA00022918"/>
    </source>
</evidence>
<reference evidence="9" key="1">
    <citation type="submission" date="2023-03" db="EMBL/GenBank/DDBJ databases">
        <title>Electrophorus voltai genome.</title>
        <authorList>
            <person name="Bian C."/>
        </authorList>
    </citation>
    <scope>NUCLEOTIDE SEQUENCE</scope>
    <source>
        <strain evidence="9">CB-2022</strain>
        <tissue evidence="9">Muscle</tissue>
    </source>
</reference>
<dbReference type="GO" id="GO:0004519">
    <property type="term" value="F:endonuclease activity"/>
    <property type="evidence" value="ECO:0007669"/>
    <property type="project" value="UniProtKB-KW"/>
</dbReference>
<protein>
    <recommendedName>
        <fullName evidence="8">Reverse transcriptase domain-containing protein</fullName>
    </recommendedName>
</protein>
<accession>A0AAD8ZVT6</accession>
<evidence type="ECO:0000256" key="2">
    <source>
        <dbReference type="ARBA" id="ARBA00022679"/>
    </source>
</evidence>
<dbReference type="GO" id="GO:0003964">
    <property type="term" value="F:RNA-directed DNA polymerase activity"/>
    <property type="evidence" value="ECO:0007669"/>
    <property type="project" value="UniProtKB-KW"/>
</dbReference>
<evidence type="ECO:0000256" key="5">
    <source>
        <dbReference type="ARBA" id="ARBA00022759"/>
    </source>
</evidence>
<keyword evidence="4" id="KW-0540">Nuclease</keyword>
<evidence type="ECO:0000256" key="1">
    <source>
        <dbReference type="ARBA" id="ARBA00022670"/>
    </source>
</evidence>
<dbReference type="InterPro" id="IPR043502">
    <property type="entry name" value="DNA/RNA_pol_sf"/>
</dbReference>
<dbReference type="EMBL" id="JAROKS010000001">
    <property type="protein sequence ID" value="KAK1806234.1"/>
    <property type="molecule type" value="Genomic_DNA"/>
</dbReference>
<organism evidence="9 10">
    <name type="scientific">Electrophorus voltai</name>
    <dbReference type="NCBI Taxonomy" id="2609070"/>
    <lineage>
        <taxon>Eukaryota</taxon>
        <taxon>Metazoa</taxon>
        <taxon>Chordata</taxon>
        <taxon>Craniata</taxon>
        <taxon>Vertebrata</taxon>
        <taxon>Euteleostomi</taxon>
        <taxon>Actinopterygii</taxon>
        <taxon>Neopterygii</taxon>
        <taxon>Teleostei</taxon>
        <taxon>Ostariophysi</taxon>
        <taxon>Gymnotiformes</taxon>
        <taxon>Gymnotoidei</taxon>
        <taxon>Gymnotidae</taxon>
        <taxon>Electrophorus</taxon>
    </lineage>
</organism>
<comment type="caution">
    <text evidence="9">The sequence shown here is derived from an EMBL/GenBank/DDBJ whole genome shotgun (WGS) entry which is preliminary data.</text>
</comment>
<evidence type="ECO:0000256" key="6">
    <source>
        <dbReference type="ARBA" id="ARBA00022801"/>
    </source>
</evidence>
<dbReference type="PANTHER" id="PTHR24559">
    <property type="entry name" value="TRANSPOSON TY3-I GAG-POL POLYPROTEIN"/>
    <property type="match status" value="1"/>
</dbReference>
<dbReference type="GO" id="GO:0008233">
    <property type="term" value="F:peptidase activity"/>
    <property type="evidence" value="ECO:0007669"/>
    <property type="project" value="UniProtKB-KW"/>
</dbReference>
<sequence>MDKEACLLNPQQTILKLMAKDSFYNPKVKPGHSSGHSKITLRATIKYQIVPPIGLTLKTQELRVVVLDCYRHTAVFQQGAGGGLVAFETLQQASVFTKLDLRSAYNLVRIWEGDEWKTAFITPSGHYEYLVMPFGLMNAPAVF</sequence>
<proteinExistence type="predicted"/>
<evidence type="ECO:0000313" key="10">
    <source>
        <dbReference type="Proteomes" id="UP001239994"/>
    </source>
</evidence>
<keyword evidence="6" id="KW-0378">Hydrolase</keyword>
<keyword evidence="7" id="KW-0695">RNA-directed DNA polymerase</keyword>
<evidence type="ECO:0000256" key="3">
    <source>
        <dbReference type="ARBA" id="ARBA00022695"/>
    </source>
</evidence>
<dbReference type="GO" id="GO:0006508">
    <property type="term" value="P:proteolysis"/>
    <property type="evidence" value="ECO:0007669"/>
    <property type="project" value="UniProtKB-KW"/>
</dbReference>
<dbReference type="AlphaFoldDB" id="A0AAD8ZVT6"/>
<name>A0AAD8ZVT6_9TELE</name>
<evidence type="ECO:0000259" key="8">
    <source>
        <dbReference type="Pfam" id="PF00078"/>
    </source>
</evidence>
<dbReference type="Gene3D" id="3.10.10.10">
    <property type="entry name" value="HIV Type 1 Reverse Transcriptase, subunit A, domain 1"/>
    <property type="match status" value="1"/>
</dbReference>
<dbReference type="FunFam" id="3.10.10.10:FF:000007">
    <property type="entry name" value="Retrovirus-related Pol polyprotein from transposon 17.6-like Protein"/>
    <property type="match status" value="1"/>
</dbReference>
<dbReference type="CDD" id="cd01647">
    <property type="entry name" value="RT_LTR"/>
    <property type="match status" value="1"/>
</dbReference>
<dbReference type="Proteomes" id="UP001239994">
    <property type="component" value="Unassembled WGS sequence"/>
</dbReference>
<gene>
    <name evidence="9" type="ORF">P4O66_000121</name>
</gene>
<dbReference type="PANTHER" id="PTHR24559:SF440">
    <property type="entry name" value="RIBONUCLEASE H"/>
    <property type="match status" value="1"/>
</dbReference>
<keyword evidence="5" id="KW-0255">Endonuclease</keyword>
<keyword evidence="2" id="KW-0808">Transferase</keyword>
<dbReference type="InterPro" id="IPR053134">
    <property type="entry name" value="RNA-dir_DNA_polymerase"/>
</dbReference>
<evidence type="ECO:0000313" key="9">
    <source>
        <dbReference type="EMBL" id="KAK1806234.1"/>
    </source>
</evidence>
<dbReference type="Pfam" id="PF00078">
    <property type="entry name" value="RVT_1"/>
    <property type="match status" value="1"/>
</dbReference>
<keyword evidence="1" id="KW-0645">Protease</keyword>
<keyword evidence="10" id="KW-1185">Reference proteome</keyword>
<keyword evidence="3" id="KW-0548">Nucleotidyltransferase</keyword>